<dbReference type="InterPro" id="IPR046887">
    <property type="entry name" value="RsmE_PUA-like"/>
</dbReference>
<dbReference type="Pfam" id="PF04452">
    <property type="entry name" value="Methyltrans_RNA"/>
    <property type="match status" value="1"/>
</dbReference>
<keyword evidence="7 12" id="KW-0489">Methyltransferase</keyword>
<gene>
    <name evidence="15" type="ORF">CD32_19170</name>
</gene>
<dbReference type="PANTHER" id="PTHR30027">
    <property type="entry name" value="RIBOSOMAL RNA SMALL SUBUNIT METHYLTRANSFERASE E"/>
    <property type="match status" value="1"/>
</dbReference>
<dbReference type="Proteomes" id="UP000030437">
    <property type="component" value="Unassembled WGS sequence"/>
</dbReference>
<dbReference type="InterPro" id="IPR046886">
    <property type="entry name" value="RsmE_MTase_dom"/>
</dbReference>
<dbReference type="InterPro" id="IPR006700">
    <property type="entry name" value="RsmE"/>
</dbReference>
<name>A0A0A3I9Q4_9BACI</name>
<dbReference type="AlphaFoldDB" id="A0A0A3I9Q4"/>
<dbReference type="OrthoDB" id="9815641at2"/>
<comment type="catalytic activity">
    <reaction evidence="11 12">
        <text>uridine(1498) in 16S rRNA + S-adenosyl-L-methionine = N(3)-methyluridine(1498) in 16S rRNA + S-adenosyl-L-homocysteine + H(+)</text>
        <dbReference type="Rhea" id="RHEA:42920"/>
        <dbReference type="Rhea" id="RHEA-COMP:10283"/>
        <dbReference type="Rhea" id="RHEA-COMP:10284"/>
        <dbReference type="ChEBI" id="CHEBI:15378"/>
        <dbReference type="ChEBI" id="CHEBI:57856"/>
        <dbReference type="ChEBI" id="CHEBI:59789"/>
        <dbReference type="ChEBI" id="CHEBI:65315"/>
        <dbReference type="ChEBI" id="CHEBI:74502"/>
        <dbReference type="EC" id="2.1.1.193"/>
    </reaction>
</comment>
<evidence type="ECO:0000259" key="14">
    <source>
        <dbReference type="Pfam" id="PF20260"/>
    </source>
</evidence>
<evidence type="ECO:0000256" key="4">
    <source>
        <dbReference type="ARBA" id="ARBA00013673"/>
    </source>
</evidence>
<dbReference type="SUPFAM" id="SSF75217">
    <property type="entry name" value="alpha/beta knot"/>
    <property type="match status" value="1"/>
</dbReference>
<feature type="domain" description="Ribosomal RNA small subunit methyltransferase E methyltransferase" evidence="13">
    <location>
        <begin position="71"/>
        <end position="243"/>
    </location>
</feature>
<dbReference type="STRING" id="1220589.CD32_19170"/>
<evidence type="ECO:0000256" key="3">
    <source>
        <dbReference type="ARBA" id="ARBA00012328"/>
    </source>
</evidence>
<dbReference type="eggNOG" id="COG1385">
    <property type="taxonomic scope" value="Bacteria"/>
</dbReference>
<organism evidence="15 16">
    <name type="scientific">Lysinibacillus odysseyi 34hs-1 = NBRC 100172</name>
    <dbReference type="NCBI Taxonomy" id="1220589"/>
    <lineage>
        <taxon>Bacteria</taxon>
        <taxon>Bacillati</taxon>
        <taxon>Bacillota</taxon>
        <taxon>Bacilli</taxon>
        <taxon>Bacillales</taxon>
        <taxon>Bacillaceae</taxon>
        <taxon>Lysinibacillus</taxon>
    </lineage>
</organism>
<dbReference type="Pfam" id="PF20260">
    <property type="entry name" value="PUA_4"/>
    <property type="match status" value="1"/>
</dbReference>
<dbReference type="GO" id="GO:0005737">
    <property type="term" value="C:cytoplasm"/>
    <property type="evidence" value="ECO:0007669"/>
    <property type="project" value="UniProtKB-SubCell"/>
</dbReference>
<dbReference type="PANTHER" id="PTHR30027:SF3">
    <property type="entry name" value="16S RRNA (URACIL(1498)-N(3))-METHYLTRANSFERASE"/>
    <property type="match status" value="1"/>
</dbReference>
<evidence type="ECO:0000256" key="11">
    <source>
        <dbReference type="ARBA" id="ARBA00047944"/>
    </source>
</evidence>
<dbReference type="GO" id="GO:0070475">
    <property type="term" value="P:rRNA base methylation"/>
    <property type="evidence" value="ECO:0007669"/>
    <property type="project" value="TreeGrafter"/>
</dbReference>
<dbReference type="GO" id="GO:0070042">
    <property type="term" value="F:rRNA (uridine-N3-)-methyltransferase activity"/>
    <property type="evidence" value="ECO:0007669"/>
    <property type="project" value="TreeGrafter"/>
</dbReference>
<evidence type="ECO:0000256" key="10">
    <source>
        <dbReference type="ARBA" id="ARBA00025699"/>
    </source>
</evidence>
<dbReference type="InterPro" id="IPR029026">
    <property type="entry name" value="tRNA_m1G_MTases_N"/>
</dbReference>
<dbReference type="EMBL" id="JPVP01000060">
    <property type="protein sequence ID" value="KGR81481.1"/>
    <property type="molecule type" value="Genomic_DNA"/>
</dbReference>
<keyword evidence="9 12" id="KW-0949">S-adenosyl-L-methionine</keyword>
<protein>
    <recommendedName>
        <fullName evidence="4 12">Ribosomal RNA small subunit methyltransferase E</fullName>
        <ecNumber evidence="3 12">2.1.1.193</ecNumber>
    </recommendedName>
</protein>
<evidence type="ECO:0000256" key="2">
    <source>
        <dbReference type="ARBA" id="ARBA00005528"/>
    </source>
</evidence>
<evidence type="ECO:0000256" key="7">
    <source>
        <dbReference type="ARBA" id="ARBA00022603"/>
    </source>
</evidence>
<accession>A0A0A3I9Q4</accession>
<dbReference type="SUPFAM" id="SSF88697">
    <property type="entry name" value="PUA domain-like"/>
    <property type="match status" value="1"/>
</dbReference>
<evidence type="ECO:0000259" key="13">
    <source>
        <dbReference type="Pfam" id="PF04452"/>
    </source>
</evidence>
<reference evidence="15 16" key="1">
    <citation type="submission" date="2014-02" db="EMBL/GenBank/DDBJ databases">
        <title>Draft genome sequence of Lysinibacillus odysseyi NBRC 100172.</title>
        <authorList>
            <person name="Zhang F."/>
            <person name="Wang G."/>
            <person name="Zhang L."/>
        </authorList>
    </citation>
    <scope>NUCLEOTIDE SEQUENCE [LARGE SCALE GENOMIC DNA]</scope>
    <source>
        <strain evidence="15 16">NBRC 100172</strain>
    </source>
</reference>
<comment type="function">
    <text evidence="10 12">Specifically methylates the N3 position of the uracil ring of uridine 1498 (m3U1498) in 16S rRNA. Acts on the fully assembled 30S ribosomal subunit.</text>
</comment>
<dbReference type="InterPro" id="IPR015947">
    <property type="entry name" value="PUA-like_sf"/>
</dbReference>
<evidence type="ECO:0000313" key="15">
    <source>
        <dbReference type="EMBL" id="KGR81481.1"/>
    </source>
</evidence>
<keyword evidence="6 12" id="KW-0698">rRNA processing</keyword>
<keyword evidence="5 12" id="KW-0963">Cytoplasm</keyword>
<comment type="caution">
    <text evidence="15">The sequence shown here is derived from an EMBL/GenBank/DDBJ whole genome shotgun (WGS) entry which is preliminary data.</text>
</comment>
<evidence type="ECO:0000256" key="1">
    <source>
        <dbReference type="ARBA" id="ARBA00004496"/>
    </source>
</evidence>
<feature type="domain" description="Ribosomal RNA small subunit methyltransferase E PUA-like" evidence="14">
    <location>
        <begin position="18"/>
        <end position="55"/>
    </location>
</feature>
<dbReference type="CDD" id="cd18084">
    <property type="entry name" value="RsmE-like"/>
    <property type="match status" value="1"/>
</dbReference>
<keyword evidence="8 12" id="KW-0808">Transferase</keyword>
<comment type="similarity">
    <text evidence="2 12">Belongs to the RNA methyltransferase RsmE family.</text>
</comment>
<evidence type="ECO:0000256" key="9">
    <source>
        <dbReference type="ARBA" id="ARBA00022691"/>
    </source>
</evidence>
<dbReference type="Gene3D" id="2.40.240.20">
    <property type="entry name" value="Hypothetical PUA domain-like, domain 1"/>
    <property type="match status" value="1"/>
</dbReference>
<comment type="subcellular location">
    <subcellularLocation>
        <location evidence="1 12">Cytoplasm</location>
    </subcellularLocation>
</comment>
<dbReference type="NCBIfam" id="TIGR00046">
    <property type="entry name" value="RsmE family RNA methyltransferase"/>
    <property type="match status" value="1"/>
</dbReference>
<evidence type="ECO:0000256" key="6">
    <source>
        <dbReference type="ARBA" id="ARBA00022552"/>
    </source>
</evidence>
<evidence type="ECO:0000256" key="12">
    <source>
        <dbReference type="PIRNR" id="PIRNR015601"/>
    </source>
</evidence>
<evidence type="ECO:0000313" key="16">
    <source>
        <dbReference type="Proteomes" id="UP000030437"/>
    </source>
</evidence>
<evidence type="ECO:0000256" key="8">
    <source>
        <dbReference type="ARBA" id="ARBA00022679"/>
    </source>
</evidence>
<dbReference type="Gene3D" id="3.40.1280.10">
    <property type="match status" value="1"/>
</dbReference>
<dbReference type="PIRSF" id="PIRSF015601">
    <property type="entry name" value="MTase_slr0722"/>
    <property type="match status" value="1"/>
</dbReference>
<proteinExistence type="inferred from homology"/>
<dbReference type="RefSeq" id="WP_036157767.1">
    <property type="nucleotide sequence ID" value="NZ_AVCX01000001.1"/>
</dbReference>
<dbReference type="EC" id="2.1.1.193" evidence="3 12"/>
<dbReference type="NCBIfam" id="NF008691">
    <property type="entry name" value="PRK11713.1-4"/>
    <property type="match status" value="1"/>
</dbReference>
<evidence type="ECO:0000256" key="5">
    <source>
        <dbReference type="ARBA" id="ARBA00022490"/>
    </source>
</evidence>
<dbReference type="InterPro" id="IPR029028">
    <property type="entry name" value="Alpha/beta_knot_MTases"/>
</dbReference>
<sequence length="247" mass="27474">MQRYFVDEPPSEGGIFLITGDNARHIEKVMRMTAGEEIIVVFESIAHICEIEEVGTEILAKPTGRTVPSPEMPVQITIACGLPKGDKLELIAQKGTELGMYACIPYAAERSIVKWDEKKGRKNQERLQKIAQEAAEQSHRTHIPSIKMPFSFKQLLAALPDYDVVFLADEEDAKAEKRTRFADQLKKVYDNESKSILCIFGPEGGISRKEAEALTAAGAQIMSLGPRILRTETAPLYALSAISYEFE</sequence>
<keyword evidence="16" id="KW-1185">Reference proteome</keyword>